<organism evidence="1 2">
    <name type="scientific">Plectonema radiosum NIES-515</name>
    <dbReference type="NCBI Taxonomy" id="2986073"/>
    <lineage>
        <taxon>Bacteria</taxon>
        <taxon>Bacillati</taxon>
        <taxon>Cyanobacteriota</taxon>
        <taxon>Cyanophyceae</taxon>
        <taxon>Oscillatoriophycideae</taxon>
        <taxon>Oscillatoriales</taxon>
        <taxon>Microcoleaceae</taxon>
        <taxon>Plectonema</taxon>
    </lineage>
</organism>
<evidence type="ECO:0000313" key="1">
    <source>
        <dbReference type="EMBL" id="MCV3213856.1"/>
    </source>
</evidence>
<proteinExistence type="predicted"/>
<dbReference type="Proteomes" id="UP001526143">
    <property type="component" value="Unassembled WGS sequence"/>
</dbReference>
<dbReference type="RefSeq" id="WP_263745381.1">
    <property type="nucleotide sequence ID" value="NZ_JAOWRF010000152.1"/>
</dbReference>
<gene>
    <name evidence="1" type="ORF">OGM63_10085</name>
</gene>
<reference evidence="1 2" key="1">
    <citation type="submission" date="2022-10" db="EMBL/GenBank/DDBJ databases">
        <title>Identification of biosynthetic pathway for the production of the potent trypsin inhibitor radiosumin.</title>
        <authorList>
            <person name="Fewer D.P."/>
            <person name="Delbaje E."/>
            <person name="Ouyang X."/>
            <person name="Agostino P.D."/>
            <person name="Wahlsten M."/>
            <person name="Jokela J."/>
            <person name="Permi P."/>
            <person name="Haapaniemi E."/>
            <person name="Koistinen H."/>
        </authorList>
    </citation>
    <scope>NUCLEOTIDE SEQUENCE [LARGE SCALE GENOMIC DNA]</scope>
    <source>
        <strain evidence="1 2">NIES-515</strain>
    </source>
</reference>
<dbReference type="InterPro" id="IPR010451">
    <property type="entry name" value="Acetoacetate_decarboxylase"/>
</dbReference>
<sequence>MGYPQAPWMLKGYAISTVHLVDVDKVRSLIPSELNIISVLPGKTLSVVYVSDYGAGSVLEYSELIVAPAMVSYQGKFGGWVSHIYVDNPDSVAGGREIWGLPKEMAEFTWEDHKRVIVRQGKKILCSLEYKQQSLAWRQWLGGSAFSTMGHDLLMFGAQFESRLGLIGSRLEVPAESPFAGINLGQPFLTVRCEEMSLQVAAPHVVREKITNRQGRQGRQGIRVLESFCAHS</sequence>
<comment type="caution">
    <text evidence="1">The sequence shown here is derived from an EMBL/GenBank/DDBJ whole genome shotgun (WGS) entry which is preliminary data.</text>
</comment>
<dbReference type="PANTHER" id="PTHR35467:SF2">
    <property type="entry name" value="PROTEIN NEOXANTHIN-DEFICIENT 1"/>
    <property type="match status" value="1"/>
</dbReference>
<evidence type="ECO:0000313" key="2">
    <source>
        <dbReference type="Proteomes" id="UP001526143"/>
    </source>
</evidence>
<protein>
    <submittedName>
        <fullName evidence="1">Acetoacetate decarboxylase family protein</fullName>
    </submittedName>
</protein>
<keyword evidence="2" id="KW-1185">Reference proteome</keyword>
<dbReference type="PANTHER" id="PTHR35467">
    <property type="match status" value="1"/>
</dbReference>
<accession>A0ABT3AXK8</accession>
<dbReference type="InterPro" id="IPR039343">
    <property type="entry name" value="NDX1-like"/>
</dbReference>
<dbReference type="InterPro" id="IPR023375">
    <property type="entry name" value="ADC_dom_sf"/>
</dbReference>
<name>A0ABT3AXK8_9CYAN</name>
<dbReference type="Gene3D" id="2.40.400.10">
    <property type="entry name" value="Acetoacetate decarboxylase-like"/>
    <property type="match status" value="1"/>
</dbReference>
<dbReference type="EMBL" id="JAOWRF010000152">
    <property type="protein sequence ID" value="MCV3213856.1"/>
    <property type="molecule type" value="Genomic_DNA"/>
</dbReference>
<dbReference type="Pfam" id="PF06314">
    <property type="entry name" value="ADC"/>
    <property type="match status" value="1"/>
</dbReference>
<dbReference type="SUPFAM" id="SSF160104">
    <property type="entry name" value="Acetoacetate decarboxylase-like"/>
    <property type="match status" value="1"/>
</dbReference>